<keyword evidence="3" id="KW-1185">Reference proteome</keyword>
<evidence type="ECO:0000313" key="2">
    <source>
        <dbReference type="EMBL" id="CAG8753183.1"/>
    </source>
</evidence>
<dbReference type="PROSITE" id="PS50011">
    <property type="entry name" value="PROTEIN_KINASE_DOM"/>
    <property type="match status" value="1"/>
</dbReference>
<organism evidence="2 3">
    <name type="scientific">Racocetra fulgida</name>
    <dbReference type="NCBI Taxonomy" id="60492"/>
    <lineage>
        <taxon>Eukaryota</taxon>
        <taxon>Fungi</taxon>
        <taxon>Fungi incertae sedis</taxon>
        <taxon>Mucoromycota</taxon>
        <taxon>Glomeromycotina</taxon>
        <taxon>Glomeromycetes</taxon>
        <taxon>Diversisporales</taxon>
        <taxon>Gigasporaceae</taxon>
        <taxon>Racocetra</taxon>
    </lineage>
</organism>
<protein>
    <submittedName>
        <fullName evidence="2">5719_t:CDS:1</fullName>
    </submittedName>
</protein>
<proteinExistence type="predicted"/>
<evidence type="ECO:0000313" key="3">
    <source>
        <dbReference type="Proteomes" id="UP000789396"/>
    </source>
</evidence>
<gene>
    <name evidence="2" type="ORF">RFULGI_LOCUS13751</name>
</gene>
<feature type="non-terminal residue" evidence="2">
    <location>
        <position position="97"/>
    </location>
</feature>
<dbReference type="Gene3D" id="1.10.510.10">
    <property type="entry name" value="Transferase(Phosphotransferase) domain 1"/>
    <property type="match status" value="1"/>
</dbReference>
<dbReference type="OrthoDB" id="2423292at2759"/>
<evidence type="ECO:0000259" key="1">
    <source>
        <dbReference type="PROSITE" id="PS50011"/>
    </source>
</evidence>
<reference evidence="2" key="1">
    <citation type="submission" date="2021-06" db="EMBL/GenBank/DDBJ databases">
        <authorList>
            <person name="Kallberg Y."/>
            <person name="Tangrot J."/>
            <person name="Rosling A."/>
        </authorList>
    </citation>
    <scope>NUCLEOTIDE SEQUENCE</scope>
    <source>
        <strain evidence="2">IN212</strain>
    </source>
</reference>
<dbReference type="SUPFAM" id="SSF56112">
    <property type="entry name" value="Protein kinase-like (PK-like)"/>
    <property type="match status" value="1"/>
</dbReference>
<sequence length="97" mass="10675">MGYVHKDLHGGSIEVITNATNATAYISDFNMANKIEQEHEDKEIYGVLPYVAPEVLMGHGYTTASDIYSFGVILSVVSTGIGPFDDRSFNFELVLEI</sequence>
<dbReference type="Proteomes" id="UP000789396">
    <property type="component" value="Unassembled WGS sequence"/>
</dbReference>
<name>A0A9N9IWP3_9GLOM</name>
<dbReference type="GO" id="GO:0004672">
    <property type="term" value="F:protein kinase activity"/>
    <property type="evidence" value="ECO:0007669"/>
    <property type="project" value="InterPro"/>
</dbReference>
<dbReference type="InterPro" id="IPR000719">
    <property type="entry name" value="Prot_kinase_dom"/>
</dbReference>
<dbReference type="GO" id="GO:0005524">
    <property type="term" value="F:ATP binding"/>
    <property type="evidence" value="ECO:0007669"/>
    <property type="project" value="InterPro"/>
</dbReference>
<dbReference type="AlphaFoldDB" id="A0A9N9IWP3"/>
<dbReference type="Pfam" id="PF00069">
    <property type="entry name" value="Pkinase"/>
    <property type="match status" value="1"/>
</dbReference>
<comment type="caution">
    <text evidence="2">The sequence shown here is derived from an EMBL/GenBank/DDBJ whole genome shotgun (WGS) entry which is preliminary data.</text>
</comment>
<feature type="domain" description="Protein kinase" evidence="1">
    <location>
        <begin position="1"/>
        <end position="97"/>
    </location>
</feature>
<dbReference type="PANTHER" id="PTHR24347">
    <property type="entry name" value="SERINE/THREONINE-PROTEIN KINASE"/>
    <property type="match status" value="1"/>
</dbReference>
<dbReference type="EMBL" id="CAJVPZ010037303">
    <property type="protein sequence ID" value="CAG8753183.1"/>
    <property type="molecule type" value="Genomic_DNA"/>
</dbReference>
<dbReference type="InterPro" id="IPR011009">
    <property type="entry name" value="Kinase-like_dom_sf"/>
</dbReference>
<accession>A0A9N9IWP3</accession>